<keyword evidence="9" id="KW-1185">Reference proteome</keyword>
<dbReference type="Pfam" id="PF00572">
    <property type="entry name" value="Ribosomal_L13"/>
    <property type="match status" value="1"/>
</dbReference>
<dbReference type="Proteomes" id="UP000275408">
    <property type="component" value="Unassembled WGS sequence"/>
</dbReference>
<evidence type="ECO:0000256" key="1">
    <source>
        <dbReference type="ARBA" id="ARBA00004173"/>
    </source>
</evidence>
<name>A0A3M6V5I7_POCDA</name>
<gene>
    <name evidence="8" type="ORF">pdam_00007404</name>
</gene>
<dbReference type="InterPro" id="IPR005823">
    <property type="entry name" value="Ribosomal_uL13_bac-type"/>
</dbReference>
<protein>
    <recommendedName>
        <fullName evidence="6">Large ribosomal subunit protein uL13m</fullName>
    </recommendedName>
    <alternativeName>
        <fullName evidence="7">39S ribosomal protein L13, mitochondrial</fullName>
    </alternativeName>
</protein>
<dbReference type="AlphaFoldDB" id="A0A3M6V5I7"/>
<evidence type="ECO:0000256" key="5">
    <source>
        <dbReference type="ARBA" id="ARBA00023274"/>
    </source>
</evidence>
<sequence>MTFLNRANQSFLTHARLWYLVDAKDQINGRLASYLSQVLQGKTKPIYHHTDDVGDYVVVINTRHIVLSGTKWKNKLYRHHTGYPGGLKSITARELHKRDATRILWRAVYGMLPKNNLRPIWMNRLFLFEDNEHPYAENIFAKLEGPAPLPKRLEEFTVEEIENYPKLF</sequence>
<evidence type="ECO:0000256" key="2">
    <source>
        <dbReference type="ARBA" id="ARBA00006227"/>
    </source>
</evidence>
<accession>A0A3M6V5I7</accession>
<organism evidence="8 9">
    <name type="scientific">Pocillopora damicornis</name>
    <name type="common">Cauliflower coral</name>
    <name type="synonym">Millepora damicornis</name>
    <dbReference type="NCBI Taxonomy" id="46731"/>
    <lineage>
        <taxon>Eukaryota</taxon>
        <taxon>Metazoa</taxon>
        <taxon>Cnidaria</taxon>
        <taxon>Anthozoa</taxon>
        <taxon>Hexacorallia</taxon>
        <taxon>Scleractinia</taxon>
        <taxon>Astrocoeniina</taxon>
        <taxon>Pocilloporidae</taxon>
        <taxon>Pocillopora</taxon>
    </lineage>
</organism>
<evidence type="ECO:0000256" key="6">
    <source>
        <dbReference type="ARBA" id="ARBA00068950"/>
    </source>
</evidence>
<evidence type="ECO:0000313" key="8">
    <source>
        <dbReference type="EMBL" id="RMX61243.1"/>
    </source>
</evidence>
<dbReference type="GO" id="GO:0003735">
    <property type="term" value="F:structural constituent of ribosome"/>
    <property type="evidence" value="ECO:0007669"/>
    <property type="project" value="InterPro"/>
</dbReference>
<evidence type="ECO:0000313" key="9">
    <source>
        <dbReference type="Proteomes" id="UP000275408"/>
    </source>
</evidence>
<dbReference type="InterPro" id="IPR036899">
    <property type="entry name" value="Ribosomal_uL13_sf"/>
</dbReference>
<dbReference type="GO" id="GO:0003729">
    <property type="term" value="F:mRNA binding"/>
    <property type="evidence" value="ECO:0007669"/>
    <property type="project" value="TreeGrafter"/>
</dbReference>
<reference evidence="8 9" key="1">
    <citation type="journal article" date="2018" name="Sci. Rep.">
        <title>Comparative analysis of the Pocillopora damicornis genome highlights role of immune system in coral evolution.</title>
        <authorList>
            <person name="Cunning R."/>
            <person name="Bay R.A."/>
            <person name="Gillette P."/>
            <person name="Baker A.C."/>
            <person name="Traylor-Knowles N."/>
        </authorList>
    </citation>
    <scope>NUCLEOTIDE SEQUENCE [LARGE SCALE GENOMIC DNA]</scope>
    <source>
        <strain evidence="8">RSMAS</strain>
        <tissue evidence="8">Whole animal</tissue>
    </source>
</reference>
<dbReference type="EMBL" id="RCHS01000065">
    <property type="protein sequence ID" value="RMX61243.1"/>
    <property type="molecule type" value="Genomic_DNA"/>
</dbReference>
<dbReference type="GO" id="GO:0017148">
    <property type="term" value="P:negative regulation of translation"/>
    <property type="evidence" value="ECO:0007669"/>
    <property type="project" value="TreeGrafter"/>
</dbReference>
<dbReference type="PIRSF" id="PIRSF002181">
    <property type="entry name" value="Ribosomal_L13"/>
    <property type="match status" value="1"/>
</dbReference>
<dbReference type="OMA" id="HKPIYTP"/>
<proteinExistence type="inferred from homology"/>
<dbReference type="NCBIfam" id="TIGR01066">
    <property type="entry name" value="rplM_bact"/>
    <property type="match status" value="1"/>
</dbReference>
<dbReference type="PANTHER" id="PTHR11545:SF2">
    <property type="entry name" value="LARGE RIBOSOMAL SUBUNIT PROTEIN UL13M"/>
    <property type="match status" value="1"/>
</dbReference>
<evidence type="ECO:0000256" key="3">
    <source>
        <dbReference type="ARBA" id="ARBA00022980"/>
    </source>
</evidence>
<dbReference type="HAMAP" id="MF_01366">
    <property type="entry name" value="Ribosomal_uL13"/>
    <property type="match status" value="1"/>
</dbReference>
<dbReference type="GO" id="GO:0005762">
    <property type="term" value="C:mitochondrial large ribosomal subunit"/>
    <property type="evidence" value="ECO:0007669"/>
    <property type="project" value="TreeGrafter"/>
</dbReference>
<dbReference type="STRING" id="46731.A0A3M6V5I7"/>
<dbReference type="OrthoDB" id="274622at2759"/>
<comment type="caution">
    <text evidence="8">The sequence shown here is derived from an EMBL/GenBank/DDBJ whole genome shotgun (WGS) entry which is preliminary data.</text>
</comment>
<keyword evidence="3" id="KW-0689">Ribosomal protein</keyword>
<dbReference type="SUPFAM" id="SSF52161">
    <property type="entry name" value="Ribosomal protein L13"/>
    <property type="match status" value="1"/>
</dbReference>
<dbReference type="FunFam" id="3.90.1180.10:FF:000030">
    <property type="entry name" value="39S ribosomal protein L13, mitochondrial"/>
    <property type="match status" value="1"/>
</dbReference>
<dbReference type="InterPro" id="IPR005822">
    <property type="entry name" value="Ribosomal_uL13"/>
</dbReference>
<evidence type="ECO:0000256" key="4">
    <source>
        <dbReference type="ARBA" id="ARBA00023128"/>
    </source>
</evidence>
<dbReference type="Gene3D" id="3.90.1180.10">
    <property type="entry name" value="Ribosomal protein L13"/>
    <property type="match status" value="1"/>
</dbReference>
<keyword evidence="4" id="KW-0496">Mitochondrion</keyword>
<dbReference type="GO" id="GO:0006412">
    <property type="term" value="P:translation"/>
    <property type="evidence" value="ECO:0007669"/>
    <property type="project" value="InterPro"/>
</dbReference>
<comment type="similarity">
    <text evidence="2">Belongs to the universal ribosomal protein uL13 family.</text>
</comment>
<dbReference type="CDD" id="cd00392">
    <property type="entry name" value="Ribosomal_L13"/>
    <property type="match status" value="1"/>
</dbReference>
<evidence type="ECO:0000256" key="7">
    <source>
        <dbReference type="ARBA" id="ARBA00075605"/>
    </source>
</evidence>
<comment type="subcellular location">
    <subcellularLocation>
        <location evidence="1">Mitochondrion</location>
    </subcellularLocation>
</comment>
<keyword evidence="5" id="KW-0687">Ribonucleoprotein</keyword>
<dbReference type="PANTHER" id="PTHR11545">
    <property type="entry name" value="RIBOSOMAL PROTEIN L13"/>
    <property type="match status" value="1"/>
</dbReference>